<organism evidence="5">
    <name type="scientific">Entomoneis paludosa</name>
    <dbReference type="NCBI Taxonomy" id="265537"/>
    <lineage>
        <taxon>Eukaryota</taxon>
        <taxon>Sar</taxon>
        <taxon>Stramenopiles</taxon>
        <taxon>Ochrophyta</taxon>
        <taxon>Bacillariophyta</taxon>
        <taxon>Bacillariophyceae</taxon>
        <taxon>Bacillariophycidae</taxon>
        <taxon>Entomoneidaceae</taxon>
        <taxon>Entomoneis</taxon>
    </lineage>
</organism>
<evidence type="ECO:0000259" key="4">
    <source>
        <dbReference type="PROSITE" id="PS51668"/>
    </source>
</evidence>
<proteinExistence type="inferred from homology"/>
<dbReference type="Gene3D" id="3.30.2310.10">
    <property type="entry name" value="YaeB-like"/>
    <property type="match status" value="1"/>
</dbReference>
<keyword evidence="1" id="KW-0949">S-adenosyl-L-methionine</keyword>
<evidence type="ECO:0000256" key="1">
    <source>
        <dbReference type="ARBA" id="ARBA00022691"/>
    </source>
</evidence>
<dbReference type="PANTHER" id="PTHR12818:SF0">
    <property type="entry name" value="TRNA (ADENINE(37)-N6)-METHYLTRANSFERASE"/>
    <property type="match status" value="1"/>
</dbReference>
<sequence length="408" mass="45342">MTKAPGSSTIGARAPTDTSWTPWMLSISCTGLSTAVLCLAQRYYYQKKLRQVEQKWSSFRQEERTGRIRAEVRLRTASKELDQIKQKQQQNANDSNSGEHKASPNDTTMLLRCIGTVSSPYKKRMGTPRQPQLVPSSRGVIDFTCQAAALDGIQDYSHVWIIFEFHANTNIDSNNKKTKIRPPRAGGIKVGQLATRSPHRPNCLGLSLVRVERWEECTRQLHVSGLDLVHGTPVYDIKPCVPWDVPNFYQNKALSKTLMISNADDNDGYATTRAYRVPHWVQQADALSSVSFTPDALQDLQSVVEQGCLSPFYTTKNDGAQVARQSLEEILAQDPRSSHKGLKSNARGTATNQKEDPYSFLFGNAEIQFVVTGNDKAANEVLVLHVVPIDTEAFVHADGIPLVTQGLD</sequence>
<evidence type="ECO:0000313" key="5">
    <source>
        <dbReference type="EMBL" id="CAD9941671.1"/>
    </source>
</evidence>
<dbReference type="InterPro" id="IPR036414">
    <property type="entry name" value="YaeB_N_sf"/>
</dbReference>
<feature type="region of interest" description="Disordered" evidence="3">
    <location>
        <begin position="79"/>
        <end position="105"/>
    </location>
</feature>
<comment type="similarity">
    <text evidence="2">Belongs to the tRNA methyltransferase O family.</text>
</comment>
<dbReference type="InterPro" id="IPR036413">
    <property type="entry name" value="YaeB-like_sf"/>
</dbReference>
<evidence type="ECO:0000256" key="2">
    <source>
        <dbReference type="ARBA" id="ARBA00033753"/>
    </source>
</evidence>
<dbReference type="Pfam" id="PF01980">
    <property type="entry name" value="TrmO_N"/>
    <property type="match status" value="1"/>
</dbReference>
<dbReference type="NCBIfam" id="TIGR00104">
    <property type="entry name" value="tRNA_TsaA"/>
    <property type="match status" value="1"/>
</dbReference>
<name>A0A7S2Y2C5_9STRA</name>
<dbReference type="InterPro" id="IPR040372">
    <property type="entry name" value="YaeB-like"/>
</dbReference>
<dbReference type="SUPFAM" id="SSF118196">
    <property type="entry name" value="YaeB-like"/>
    <property type="match status" value="1"/>
</dbReference>
<feature type="compositionally biased region" description="Polar residues" evidence="3">
    <location>
        <begin position="86"/>
        <end position="96"/>
    </location>
</feature>
<dbReference type="PROSITE" id="PS51668">
    <property type="entry name" value="TSAA_2"/>
    <property type="match status" value="1"/>
</dbReference>
<feature type="region of interest" description="Disordered" evidence="3">
    <location>
        <begin position="334"/>
        <end position="353"/>
    </location>
</feature>
<evidence type="ECO:0000256" key="3">
    <source>
        <dbReference type="SAM" id="MobiDB-lite"/>
    </source>
</evidence>
<protein>
    <recommendedName>
        <fullName evidence="4">TsaA-like domain-containing protein</fullName>
    </recommendedName>
</protein>
<dbReference type="AlphaFoldDB" id="A0A7S2Y2C5"/>
<feature type="domain" description="TsaA-like" evidence="4">
    <location>
        <begin position="111"/>
        <end position="249"/>
    </location>
</feature>
<dbReference type="PANTHER" id="PTHR12818">
    <property type="entry name" value="TRNA (ADENINE(37)-N6)-METHYLTRANSFERASE"/>
    <property type="match status" value="1"/>
</dbReference>
<gene>
    <name evidence="5" type="ORF">APAL1065_LOCUS1073</name>
</gene>
<dbReference type="EMBL" id="HBHT01001685">
    <property type="protein sequence ID" value="CAD9941671.1"/>
    <property type="molecule type" value="Transcribed_RNA"/>
</dbReference>
<dbReference type="InterPro" id="IPR023370">
    <property type="entry name" value="TrmO-like_N"/>
</dbReference>
<reference evidence="5" key="1">
    <citation type="submission" date="2021-01" db="EMBL/GenBank/DDBJ databases">
        <authorList>
            <person name="Corre E."/>
            <person name="Pelletier E."/>
            <person name="Niang G."/>
            <person name="Scheremetjew M."/>
            <person name="Finn R."/>
            <person name="Kale V."/>
            <person name="Holt S."/>
            <person name="Cochrane G."/>
            <person name="Meng A."/>
            <person name="Brown T."/>
            <person name="Cohen L."/>
        </authorList>
    </citation>
    <scope>NUCLEOTIDE SEQUENCE</scope>
    <source>
        <strain evidence="5">CCMP125</strain>
    </source>
</reference>
<dbReference type="CDD" id="cd09281">
    <property type="entry name" value="UPF0066"/>
    <property type="match status" value="1"/>
</dbReference>
<dbReference type="PROSITE" id="PS51257">
    <property type="entry name" value="PROKAR_LIPOPROTEIN"/>
    <property type="match status" value="1"/>
</dbReference>
<dbReference type="Gene3D" id="2.40.30.70">
    <property type="entry name" value="YaeB-like"/>
    <property type="match status" value="1"/>
</dbReference>
<accession>A0A7S2Y2C5</accession>